<feature type="domain" description="3'-5' exonuclease" evidence="2">
    <location>
        <begin position="108"/>
        <end position="294"/>
    </location>
</feature>
<feature type="compositionally biased region" description="Basic and acidic residues" evidence="1">
    <location>
        <begin position="383"/>
        <end position="406"/>
    </location>
</feature>
<dbReference type="InterPro" id="IPR002562">
    <property type="entry name" value="3'-5'_exonuclease_dom"/>
</dbReference>
<dbReference type="GO" id="GO:0003676">
    <property type="term" value="F:nucleic acid binding"/>
    <property type="evidence" value="ECO:0007669"/>
    <property type="project" value="InterPro"/>
</dbReference>
<dbReference type="PANTHER" id="PTHR46628:SF1">
    <property type="entry name" value="PIRNA BIOGENESIS PROTEIN EXD1"/>
    <property type="match status" value="1"/>
</dbReference>
<proteinExistence type="predicted"/>
<feature type="region of interest" description="Disordered" evidence="1">
    <location>
        <begin position="80"/>
        <end position="103"/>
    </location>
</feature>
<feature type="compositionally biased region" description="Polar residues" evidence="1">
    <location>
        <begin position="362"/>
        <end position="371"/>
    </location>
</feature>
<feature type="region of interest" description="Disordered" evidence="1">
    <location>
        <begin position="486"/>
        <end position="538"/>
    </location>
</feature>
<keyword evidence="4" id="KW-1185">Reference proteome</keyword>
<evidence type="ECO:0000313" key="3">
    <source>
        <dbReference type="EMBL" id="KAJ8028784.1"/>
    </source>
</evidence>
<organism evidence="3 4">
    <name type="scientific">Holothuria leucospilota</name>
    <name type="common">Black long sea cucumber</name>
    <name type="synonym">Mertensiothuria leucospilota</name>
    <dbReference type="NCBI Taxonomy" id="206669"/>
    <lineage>
        <taxon>Eukaryota</taxon>
        <taxon>Metazoa</taxon>
        <taxon>Echinodermata</taxon>
        <taxon>Eleutherozoa</taxon>
        <taxon>Echinozoa</taxon>
        <taxon>Holothuroidea</taxon>
        <taxon>Aspidochirotacea</taxon>
        <taxon>Aspidochirotida</taxon>
        <taxon>Holothuriidae</taxon>
        <taxon>Holothuria</taxon>
    </lineage>
</organism>
<feature type="compositionally biased region" description="Polar residues" evidence="1">
    <location>
        <begin position="495"/>
        <end position="507"/>
    </location>
</feature>
<sequence>MAAYVGARVKIKTEEGEFSGSVYDVEPNVRRLTLDDVALLPSGKKVQGLRHFFGDELLSIESLSSDDALASVEGKLSEKEKKSVKENGEEDQGYHLLEEGEPVPPGVTVISDASGTFQEMIAELTQEGQFGVAFFGSGYDRFGSLSLVLINTSSKTYLIDALKASPALFVEGLGTVLESPDVLKVMHDCRWASDMLYHQFSVKLANVFDTQVADSIILKQKNGHLDQMVSSLPDCMLAHLGEDFQQVYSMNQMEISIVPDDWQERPLRKGLFHFAFESVRRLLQLRRVLLQKLLAEFNVAVGIYLSTERNALNQGKAVKKGKVKHLPPEFNNWHHKLPSLLETEYLQCTDTKHSRKERHQNSGKINEQHNGSAEEGSTAWRPKSTEERNEKMTNSDKVNRCFDPQDSRSVSPPLRISIPSPSQRTPSGRTTPHITPPQRTHQATRDEMHSIRQEDTKRKTDDGTKIKSSFISFGRGKPKVSADIYSEVPKRTEKSPLSPQGRGTSLSDDIRWKKGRGRGFYLDTTPPRNGKFVQEDSYQMKLQDRSSIDFPTSEEILEAEKREVHSFSEDDT</sequence>
<evidence type="ECO:0000313" key="4">
    <source>
        <dbReference type="Proteomes" id="UP001152320"/>
    </source>
</evidence>
<protein>
    <submittedName>
        <fullName evidence="3">PiRNA biogenesis protein EXD1</fullName>
    </submittedName>
</protein>
<dbReference type="SMART" id="SM00474">
    <property type="entry name" value="35EXOc"/>
    <property type="match status" value="1"/>
</dbReference>
<dbReference type="Gene3D" id="3.30.420.10">
    <property type="entry name" value="Ribonuclease H-like superfamily/Ribonuclease H"/>
    <property type="match status" value="1"/>
</dbReference>
<evidence type="ECO:0000256" key="1">
    <source>
        <dbReference type="SAM" id="MobiDB-lite"/>
    </source>
</evidence>
<comment type="caution">
    <text evidence="3">The sequence shown here is derived from an EMBL/GenBank/DDBJ whole genome shotgun (WGS) entry which is preliminary data.</text>
</comment>
<dbReference type="GO" id="GO:0008408">
    <property type="term" value="F:3'-5' exonuclease activity"/>
    <property type="evidence" value="ECO:0007669"/>
    <property type="project" value="InterPro"/>
</dbReference>
<dbReference type="AlphaFoldDB" id="A0A9Q1GZX1"/>
<feature type="compositionally biased region" description="Polar residues" evidence="1">
    <location>
        <begin position="423"/>
        <end position="441"/>
    </location>
</feature>
<dbReference type="EMBL" id="JAIZAY010000015">
    <property type="protein sequence ID" value="KAJ8028784.1"/>
    <property type="molecule type" value="Genomic_DNA"/>
</dbReference>
<dbReference type="GO" id="GO:0034587">
    <property type="term" value="P:piRNA processing"/>
    <property type="evidence" value="ECO:0007669"/>
    <property type="project" value="TreeGrafter"/>
</dbReference>
<reference evidence="3" key="1">
    <citation type="submission" date="2021-10" db="EMBL/GenBank/DDBJ databases">
        <title>Tropical sea cucumber genome reveals ecological adaptation and Cuvierian tubules defense mechanism.</title>
        <authorList>
            <person name="Chen T."/>
        </authorList>
    </citation>
    <scope>NUCLEOTIDE SEQUENCE</scope>
    <source>
        <strain evidence="3">Nanhai2018</strain>
        <tissue evidence="3">Muscle</tissue>
    </source>
</reference>
<feature type="compositionally biased region" description="Basic and acidic residues" evidence="1">
    <location>
        <begin position="80"/>
        <end position="98"/>
    </location>
</feature>
<dbReference type="PANTHER" id="PTHR46628">
    <property type="entry name" value="PIRNA BIOGENESIS PROTEIN EXD1"/>
    <property type="match status" value="1"/>
</dbReference>
<gene>
    <name evidence="3" type="ORF">HOLleu_31119</name>
</gene>
<accession>A0A9Q1GZX1</accession>
<dbReference type="Proteomes" id="UP001152320">
    <property type="component" value="Chromosome 15"/>
</dbReference>
<name>A0A9Q1GZX1_HOLLE</name>
<feature type="compositionally biased region" description="Basic and acidic residues" evidence="1">
    <location>
        <begin position="443"/>
        <end position="465"/>
    </location>
</feature>
<dbReference type="InterPro" id="IPR052144">
    <property type="entry name" value="piRNA_biogenesis_EXD1"/>
</dbReference>
<dbReference type="SUPFAM" id="SSF53098">
    <property type="entry name" value="Ribonuclease H-like"/>
    <property type="match status" value="1"/>
</dbReference>
<dbReference type="OrthoDB" id="26838at2759"/>
<dbReference type="InterPro" id="IPR036397">
    <property type="entry name" value="RNaseH_sf"/>
</dbReference>
<dbReference type="GO" id="GO:1990923">
    <property type="term" value="C:PET complex"/>
    <property type="evidence" value="ECO:0007669"/>
    <property type="project" value="TreeGrafter"/>
</dbReference>
<feature type="region of interest" description="Disordered" evidence="1">
    <location>
        <begin position="351"/>
        <end position="471"/>
    </location>
</feature>
<dbReference type="InterPro" id="IPR012337">
    <property type="entry name" value="RNaseH-like_sf"/>
</dbReference>
<dbReference type="Pfam" id="PF01612">
    <property type="entry name" value="DNA_pol_A_exo1"/>
    <property type="match status" value="1"/>
</dbReference>
<feature type="compositionally biased region" description="Low complexity" evidence="1">
    <location>
        <begin position="407"/>
        <end position="422"/>
    </location>
</feature>
<evidence type="ECO:0000259" key="2">
    <source>
        <dbReference type="SMART" id="SM00474"/>
    </source>
</evidence>